<dbReference type="Pfam" id="PF13439">
    <property type="entry name" value="Glyco_transf_4"/>
    <property type="match status" value="1"/>
</dbReference>
<feature type="domain" description="Glycosyltransferase subfamily 4-like N-terminal" evidence="1">
    <location>
        <begin position="16"/>
        <end position="179"/>
    </location>
</feature>
<dbReference type="EMBL" id="CAEZYZ010000295">
    <property type="protein sequence ID" value="CAB4763439.1"/>
    <property type="molecule type" value="Genomic_DNA"/>
</dbReference>
<proteinExistence type="predicted"/>
<dbReference type="Pfam" id="PF13692">
    <property type="entry name" value="Glyco_trans_1_4"/>
    <property type="match status" value="1"/>
</dbReference>
<dbReference type="InterPro" id="IPR028098">
    <property type="entry name" value="Glyco_trans_4-like_N"/>
</dbReference>
<name>A0A6J6UXM9_9ZZZZ</name>
<dbReference type="PANTHER" id="PTHR45947">
    <property type="entry name" value="SULFOQUINOVOSYL TRANSFERASE SQD2"/>
    <property type="match status" value="1"/>
</dbReference>
<protein>
    <submittedName>
        <fullName evidence="2">Unannotated protein</fullName>
    </submittedName>
</protein>
<evidence type="ECO:0000259" key="1">
    <source>
        <dbReference type="Pfam" id="PF13439"/>
    </source>
</evidence>
<reference evidence="2" key="1">
    <citation type="submission" date="2020-05" db="EMBL/GenBank/DDBJ databases">
        <authorList>
            <person name="Chiriac C."/>
            <person name="Salcher M."/>
            <person name="Ghai R."/>
            <person name="Kavagutti S V."/>
        </authorList>
    </citation>
    <scope>NUCLEOTIDE SEQUENCE</scope>
</reference>
<accession>A0A6J6UXM9</accession>
<dbReference type="SUPFAM" id="SSF53756">
    <property type="entry name" value="UDP-Glycosyltransferase/glycogen phosphorylase"/>
    <property type="match status" value="1"/>
</dbReference>
<dbReference type="InterPro" id="IPR050194">
    <property type="entry name" value="Glycosyltransferase_grp1"/>
</dbReference>
<dbReference type="Gene3D" id="3.40.50.2000">
    <property type="entry name" value="Glycogen Phosphorylase B"/>
    <property type="match status" value="2"/>
</dbReference>
<gene>
    <name evidence="2" type="ORF">UFOPK2810_01501</name>
</gene>
<dbReference type="AlphaFoldDB" id="A0A6J6UXM9"/>
<organism evidence="2">
    <name type="scientific">freshwater metagenome</name>
    <dbReference type="NCBI Taxonomy" id="449393"/>
    <lineage>
        <taxon>unclassified sequences</taxon>
        <taxon>metagenomes</taxon>
        <taxon>ecological metagenomes</taxon>
    </lineage>
</organism>
<dbReference type="PANTHER" id="PTHR45947:SF3">
    <property type="entry name" value="SULFOQUINOVOSYL TRANSFERASE SQD2"/>
    <property type="match status" value="1"/>
</dbReference>
<evidence type="ECO:0000313" key="2">
    <source>
        <dbReference type="EMBL" id="CAB4763439.1"/>
    </source>
</evidence>
<dbReference type="GO" id="GO:0016757">
    <property type="term" value="F:glycosyltransferase activity"/>
    <property type="evidence" value="ECO:0007669"/>
    <property type="project" value="TreeGrafter"/>
</dbReference>
<sequence length="372" mass="40046">MAVIVQLANFVSPTSGGLKTSLNSLARAWAELGHTVHTIQPGARTCSVEQGALSVHEVVGRRIPGAGGYRAIVERGPVRRILESVRPDVVFLSDRTTLLWTADWARLQGIPTALIAHERVDGVLRAFVHGMPVRRISDAWNRRTAARVDAVICTTSFAAGEFDRIAIPVKRAPLGVDLDLFCPELRSGSLRRRFAARTLLGLFSRLSPEKCPEFALEVLREHRRFDPSVHLIVGGDGPLRPRMEEAARGLPVTFLGYVSDRRELATVLASMDVVLAPGPIETFGLAALEALACGTPVVANAESGLSEVIGIDGGQALQLDAEAWARTAARLAIAGSTQRQAARRQADRYPWSSSAQALLEVHGLTVLGRASA</sequence>